<accession>A0A1X6NXM6</accession>
<feature type="region of interest" description="Disordered" evidence="1">
    <location>
        <begin position="242"/>
        <end position="262"/>
    </location>
</feature>
<proteinExistence type="predicted"/>
<dbReference type="AlphaFoldDB" id="A0A1X6NXM6"/>
<evidence type="ECO:0000256" key="1">
    <source>
        <dbReference type="SAM" id="MobiDB-lite"/>
    </source>
</evidence>
<reference evidence="2 3" key="1">
    <citation type="submission" date="2017-03" db="EMBL/GenBank/DDBJ databases">
        <title>WGS assembly of Porphyra umbilicalis.</title>
        <authorList>
            <person name="Brawley S.H."/>
            <person name="Blouin N.A."/>
            <person name="Ficko-Blean E."/>
            <person name="Wheeler G.L."/>
            <person name="Lohr M."/>
            <person name="Goodson H.V."/>
            <person name="Jenkins J.W."/>
            <person name="Blaby-Haas C.E."/>
            <person name="Helliwell K.E."/>
            <person name="Chan C."/>
            <person name="Marriage T."/>
            <person name="Bhattacharya D."/>
            <person name="Klein A.S."/>
            <person name="Badis Y."/>
            <person name="Brodie J."/>
            <person name="Cao Y."/>
            <person name="Collen J."/>
            <person name="Dittami S.M."/>
            <person name="Gachon C.M."/>
            <person name="Green B.R."/>
            <person name="Karpowicz S."/>
            <person name="Kim J.W."/>
            <person name="Kudahl U."/>
            <person name="Lin S."/>
            <person name="Michel G."/>
            <person name="Mittag M."/>
            <person name="Olson B.J."/>
            <person name="Pangilinan J."/>
            <person name="Peng Y."/>
            <person name="Qiu H."/>
            <person name="Shu S."/>
            <person name="Singer J.T."/>
            <person name="Smith A.G."/>
            <person name="Sprecher B.N."/>
            <person name="Wagner V."/>
            <person name="Wang W."/>
            <person name="Wang Z.-Y."/>
            <person name="Yan J."/>
            <person name="Yarish C."/>
            <person name="Zoeuner-Riek S."/>
            <person name="Zhuang Y."/>
            <person name="Zou Y."/>
            <person name="Lindquist E.A."/>
            <person name="Grimwood J."/>
            <person name="Barry K."/>
            <person name="Rokhsar D.S."/>
            <person name="Schmutz J."/>
            <person name="Stiller J.W."/>
            <person name="Grossman A.R."/>
            <person name="Prochnik S.E."/>
        </authorList>
    </citation>
    <scope>NUCLEOTIDE SEQUENCE [LARGE SCALE GENOMIC DNA]</scope>
    <source>
        <strain evidence="2">4086291</strain>
    </source>
</reference>
<dbReference type="Proteomes" id="UP000218209">
    <property type="component" value="Unassembled WGS sequence"/>
</dbReference>
<sequence>MFMCPVRACRLIFVPDDLPVSDVATLKTELQNLCGLFYKKAYGGDIKNITLCLSTVVALLDIPHNIEACGPVWSYCKFPMERYIGTLPALMRSRSSPHAALMNAVSQKYRAELIASHASSFHRKLWTDVSGRDPCAQPEYSRSSFACPSKEDRQMTLMSPRKRPELLAGHELQSLLKVLERNRQGALPSQIFSKKYFRAVLPSEAVAGSTMLESDSSTVQRRNRFVRVRSTLPAACRSLYLARRGGGGTPEGQPTGAPPRWLHVATRGPALTTADFRSARADHSPAAGLPAASRAAATTPTTTTDDADRPTLMQLEQLASMEAVVLARAAAQYVICRDSAFKAGPTLRRLAANDVKVVSRSWSGGAIGGIDDVPLPIGTTRDICRPRKTSLKGINVAKGGLCGVNTKDKKLILAVVRKAVIDYFFIGRSFCRQSSGDVAKAAVDVEAACPTQSRTQRSWAACALLARAVRHRNETEARKVKDKVAELLAASPATYKTPKATKVATPERHYTPADDDQDAATGRGSDSDGAEDEDDGGRAFLSCL</sequence>
<name>A0A1X6NXM6_PORUM</name>
<feature type="region of interest" description="Disordered" evidence="1">
    <location>
        <begin position="282"/>
        <end position="308"/>
    </location>
</feature>
<feature type="compositionally biased region" description="Low complexity" evidence="1">
    <location>
        <begin position="284"/>
        <end position="304"/>
    </location>
</feature>
<dbReference type="EMBL" id="KV919004">
    <property type="protein sequence ID" value="OSX73295.1"/>
    <property type="molecule type" value="Genomic_DNA"/>
</dbReference>
<evidence type="ECO:0000313" key="2">
    <source>
        <dbReference type="EMBL" id="OSX73295.1"/>
    </source>
</evidence>
<evidence type="ECO:0000313" key="3">
    <source>
        <dbReference type="Proteomes" id="UP000218209"/>
    </source>
</evidence>
<gene>
    <name evidence="2" type="ORF">BU14_0359s0003</name>
</gene>
<dbReference type="OrthoDB" id="6613063at2759"/>
<organism evidence="2 3">
    <name type="scientific">Porphyra umbilicalis</name>
    <name type="common">Purple laver</name>
    <name type="synonym">Red alga</name>
    <dbReference type="NCBI Taxonomy" id="2786"/>
    <lineage>
        <taxon>Eukaryota</taxon>
        <taxon>Rhodophyta</taxon>
        <taxon>Bangiophyceae</taxon>
        <taxon>Bangiales</taxon>
        <taxon>Bangiaceae</taxon>
        <taxon>Porphyra</taxon>
    </lineage>
</organism>
<protein>
    <submittedName>
        <fullName evidence="2">Uncharacterized protein</fullName>
    </submittedName>
</protein>
<keyword evidence="3" id="KW-1185">Reference proteome</keyword>
<feature type="region of interest" description="Disordered" evidence="1">
    <location>
        <begin position="498"/>
        <end position="544"/>
    </location>
</feature>